<dbReference type="Proteomes" id="UP000634919">
    <property type="component" value="Unassembled WGS sequence"/>
</dbReference>
<evidence type="ECO:0000313" key="1">
    <source>
        <dbReference type="EMBL" id="MBD7959534.1"/>
    </source>
</evidence>
<reference evidence="1 2" key="1">
    <citation type="submission" date="2020-08" db="EMBL/GenBank/DDBJ databases">
        <title>A Genomic Blueprint of the Chicken Gut Microbiome.</title>
        <authorList>
            <person name="Gilroy R."/>
            <person name="Ravi A."/>
            <person name="Getino M."/>
            <person name="Pursley I."/>
            <person name="Horton D.L."/>
            <person name="Alikhan N.-F."/>
            <person name="Baker D."/>
            <person name="Gharbi K."/>
            <person name="Hall N."/>
            <person name="Watson M."/>
            <person name="Adriaenssens E.M."/>
            <person name="Foster-Nyarko E."/>
            <person name="Jarju S."/>
            <person name="Secka A."/>
            <person name="Antonio M."/>
            <person name="Oren A."/>
            <person name="Chaudhuri R."/>
            <person name="La Ragione R.M."/>
            <person name="Hildebrand F."/>
            <person name="Pallen M.J."/>
        </authorList>
    </citation>
    <scope>NUCLEOTIDE SEQUENCE [LARGE SCALE GENOMIC DNA]</scope>
    <source>
        <strain evidence="1 2">Sa2CVA6</strain>
    </source>
</reference>
<sequence>MMHLYHGMLEAKKLRFAAFSHFGTYKAAVDRIGRRLFDGHTGDPLILKICFRFKPGSVLHLSGDWGSNQPIAMANALKKHFEHIDQTRSQIFEEIRSDLIDRKLASQEFMSVGWLQLSNALGPLGITAVTYPNAVEDRGSSSYCVIPETRRICVGQIIPSDQEIEDAKKLVSERLQPVF</sequence>
<protein>
    <recommendedName>
        <fullName evidence="3">IclR-ED domain-containing protein</fullName>
    </recommendedName>
</protein>
<comment type="caution">
    <text evidence="1">The sequence shown here is derived from an EMBL/GenBank/DDBJ whole genome shotgun (WGS) entry which is preliminary data.</text>
</comment>
<dbReference type="EMBL" id="JACSQK010000002">
    <property type="protein sequence ID" value="MBD7959534.1"/>
    <property type="molecule type" value="Genomic_DNA"/>
</dbReference>
<evidence type="ECO:0000313" key="2">
    <source>
        <dbReference type="Proteomes" id="UP000634919"/>
    </source>
</evidence>
<accession>A0ABR8S8Z6</accession>
<organism evidence="1 2">
    <name type="scientific">Comamonas avium</name>
    <dbReference type="NCBI Taxonomy" id="2762231"/>
    <lineage>
        <taxon>Bacteria</taxon>
        <taxon>Pseudomonadati</taxon>
        <taxon>Pseudomonadota</taxon>
        <taxon>Betaproteobacteria</taxon>
        <taxon>Burkholderiales</taxon>
        <taxon>Comamonadaceae</taxon>
        <taxon>Comamonas</taxon>
    </lineage>
</organism>
<name>A0ABR8S8Z6_9BURK</name>
<dbReference type="RefSeq" id="WP_191721952.1">
    <property type="nucleotide sequence ID" value="NZ_JACSQK010000002.1"/>
</dbReference>
<evidence type="ECO:0008006" key="3">
    <source>
        <dbReference type="Google" id="ProtNLM"/>
    </source>
</evidence>
<proteinExistence type="predicted"/>
<keyword evidence="2" id="KW-1185">Reference proteome</keyword>
<gene>
    <name evidence="1" type="ORF">H9646_03490</name>
</gene>